<protein>
    <submittedName>
        <fullName evidence="1">Uncharacterized protein</fullName>
    </submittedName>
</protein>
<name>A0AAV5MRB7_9ROSI</name>
<evidence type="ECO:0000313" key="1">
    <source>
        <dbReference type="EMBL" id="GKV50937.1"/>
    </source>
</evidence>
<dbReference type="AlphaFoldDB" id="A0AAV5MRB7"/>
<accession>A0AAV5MRB7</accession>
<gene>
    <name evidence="1" type="ORF">SLEP1_g57614</name>
</gene>
<organism evidence="1 2">
    <name type="scientific">Rubroshorea leprosula</name>
    <dbReference type="NCBI Taxonomy" id="152421"/>
    <lineage>
        <taxon>Eukaryota</taxon>
        <taxon>Viridiplantae</taxon>
        <taxon>Streptophyta</taxon>
        <taxon>Embryophyta</taxon>
        <taxon>Tracheophyta</taxon>
        <taxon>Spermatophyta</taxon>
        <taxon>Magnoliopsida</taxon>
        <taxon>eudicotyledons</taxon>
        <taxon>Gunneridae</taxon>
        <taxon>Pentapetalae</taxon>
        <taxon>rosids</taxon>
        <taxon>malvids</taxon>
        <taxon>Malvales</taxon>
        <taxon>Dipterocarpaceae</taxon>
        <taxon>Rubroshorea</taxon>
    </lineage>
</organism>
<dbReference type="EMBL" id="BPVZ01000412">
    <property type="protein sequence ID" value="GKV50937.1"/>
    <property type="molecule type" value="Genomic_DNA"/>
</dbReference>
<reference evidence="1 2" key="1">
    <citation type="journal article" date="2021" name="Commun. Biol.">
        <title>The genome of Shorea leprosula (Dipterocarpaceae) highlights the ecological relevance of drought in aseasonal tropical rainforests.</title>
        <authorList>
            <person name="Ng K.K.S."/>
            <person name="Kobayashi M.J."/>
            <person name="Fawcett J.A."/>
            <person name="Hatakeyama M."/>
            <person name="Paape T."/>
            <person name="Ng C.H."/>
            <person name="Ang C.C."/>
            <person name="Tnah L.H."/>
            <person name="Lee C.T."/>
            <person name="Nishiyama T."/>
            <person name="Sese J."/>
            <person name="O'Brien M.J."/>
            <person name="Copetti D."/>
            <person name="Mohd Noor M.I."/>
            <person name="Ong R.C."/>
            <person name="Putra M."/>
            <person name="Sireger I.Z."/>
            <person name="Indrioko S."/>
            <person name="Kosugi Y."/>
            <person name="Izuno A."/>
            <person name="Isagi Y."/>
            <person name="Lee S.L."/>
            <person name="Shimizu K.K."/>
        </authorList>
    </citation>
    <scope>NUCLEOTIDE SEQUENCE [LARGE SCALE GENOMIC DNA]</scope>
    <source>
        <strain evidence="1">214</strain>
    </source>
</reference>
<comment type="caution">
    <text evidence="1">The sequence shown here is derived from an EMBL/GenBank/DDBJ whole genome shotgun (WGS) entry which is preliminary data.</text>
</comment>
<dbReference type="Proteomes" id="UP001054252">
    <property type="component" value="Unassembled WGS sequence"/>
</dbReference>
<proteinExistence type="predicted"/>
<sequence>MTHTGKSHGCLRLRHPHQVVLSPSVRTEEDEEEYVLLDLDAVSGLVDIPPNAP</sequence>
<evidence type="ECO:0000313" key="2">
    <source>
        <dbReference type="Proteomes" id="UP001054252"/>
    </source>
</evidence>
<keyword evidence="2" id="KW-1185">Reference proteome</keyword>